<dbReference type="EMBL" id="MN739271">
    <property type="protein sequence ID" value="QHS96476.1"/>
    <property type="molecule type" value="Genomic_DNA"/>
</dbReference>
<protein>
    <submittedName>
        <fullName evidence="2">Uncharacterized protein</fullName>
    </submittedName>
</protein>
<name>A0A6C0BW72_9ZZZZ</name>
<dbReference type="AlphaFoldDB" id="A0A6C0BW72"/>
<organism evidence="2">
    <name type="scientific">viral metagenome</name>
    <dbReference type="NCBI Taxonomy" id="1070528"/>
    <lineage>
        <taxon>unclassified sequences</taxon>
        <taxon>metagenomes</taxon>
        <taxon>organismal metagenomes</taxon>
    </lineage>
</organism>
<keyword evidence="1" id="KW-1133">Transmembrane helix</keyword>
<evidence type="ECO:0000256" key="1">
    <source>
        <dbReference type="SAM" id="Phobius"/>
    </source>
</evidence>
<keyword evidence="1" id="KW-0812">Transmembrane</keyword>
<keyword evidence="1" id="KW-0472">Membrane</keyword>
<feature type="transmembrane region" description="Helical" evidence="1">
    <location>
        <begin position="337"/>
        <end position="355"/>
    </location>
</feature>
<reference evidence="2" key="1">
    <citation type="journal article" date="2020" name="Nature">
        <title>Giant virus diversity and host interactions through global metagenomics.</title>
        <authorList>
            <person name="Schulz F."/>
            <person name="Roux S."/>
            <person name="Paez-Espino D."/>
            <person name="Jungbluth S."/>
            <person name="Walsh D.A."/>
            <person name="Denef V.J."/>
            <person name="McMahon K.D."/>
            <person name="Konstantinidis K.T."/>
            <person name="Eloe-Fadrosh E.A."/>
            <person name="Kyrpides N.C."/>
            <person name="Woyke T."/>
        </authorList>
    </citation>
    <scope>NUCLEOTIDE SEQUENCE</scope>
    <source>
        <strain evidence="2">GVMAG-M-3300020166-18</strain>
    </source>
</reference>
<proteinExistence type="predicted"/>
<sequence length="363" mass="41597">MIVYIMYNGYNSQNQYLAIYKGKFEDKIWSHDVSRNLANCDGLKEGNDSCKGAVLKRAGNRAVENIDYIIPYMFDSPQNLTEIYKTENYFQDTGFPCYNNVGESYFSYPMLCDGKPCTRYNYIINNQTGSKNLLKNLWKNNEPVKDLEISPEEEIIPSGWTTSIITYQQTPDKILTFGTTGKVEEDISLVIMPANPVINLGAGIIKIKKNKLTVGTDKAIPITRIIEQHGSEDGIYHRMTITEREPPKGLLFEIDFKNYDPDTALTKRTMPYYLDNLFDTDITCKPITLPASGGCQHKFIHTKDYEYITKNHQPLIDSCAPGSQGFTLEKLKKTNKLYGKIFLSTFAMLILYMLYRIDRKRKT</sequence>
<accession>A0A6C0BW72</accession>
<evidence type="ECO:0000313" key="2">
    <source>
        <dbReference type="EMBL" id="QHS96476.1"/>
    </source>
</evidence>